<organism evidence="1 2">
    <name type="scientific">Serratia phage vB_SmaS_Bigdog</name>
    <dbReference type="NCBI Taxonomy" id="2777364"/>
    <lineage>
        <taxon>Viruses</taxon>
        <taxon>Duplodnaviria</taxon>
        <taxon>Heunggongvirae</taxon>
        <taxon>Uroviricota</taxon>
        <taxon>Caudoviricetes</taxon>
        <taxon>Bonzeevirus</taxon>
        <taxon>Bonzeevirus bigdog</taxon>
    </lineage>
</organism>
<dbReference type="Proteomes" id="UP000595656">
    <property type="component" value="Segment"/>
</dbReference>
<evidence type="ECO:0000313" key="2">
    <source>
        <dbReference type="Proteomes" id="UP000595656"/>
    </source>
</evidence>
<reference evidence="1 2" key="1">
    <citation type="submission" date="2020-09" db="EMBL/GenBank/DDBJ databases">
        <authorList>
            <person name="Hogan T.J."/>
            <person name="Wilson M.E."/>
            <person name="Walker J.K."/>
            <person name="Johnson L."/>
            <person name="Sharma R."/>
            <person name="Grose J.H."/>
        </authorList>
    </citation>
    <scope>NUCLEOTIDE SEQUENCE [LARGE SCALE GENOMIC DNA]</scope>
</reference>
<protein>
    <submittedName>
        <fullName evidence="1">Uncharacterized protein</fullName>
    </submittedName>
</protein>
<proteinExistence type="predicted"/>
<evidence type="ECO:0000313" key="1">
    <source>
        <dbReference type="EMBL" id="QPX75108.1"/>
    </source>
</evidence>
<sequence length="128" mass="14890">MASKTSLLKQVTIMSKVTKYERNIVNALIGNMRVTVIELGLWFDSMRMDRPKGMIRSHYKKAVNACRVAANASEKLHNYSRWDLISEVEFTVMNNYHRSIIADIESRGFDFQEFLSDIVNGEINYEYD</sequence>
<name>A0A7T3NA08_9CAUD</name>
<dbReference type="EMBL" id="MW021763">
    <property type="protein sequence ID" value="QPX75108.1"/>
    <property type="molecule type" value="Genomic_DNA"/>
</dbReference>
<keyword evidence="2" id="KW-1185">Reference proteome</keyword>
<gene>
    <name evidence="1" type="ORF">BIGDOG_2</name>
</gene>
<accession>A0A7T3NA08</accession>